<evidence type="ECO:0000313" key="5">
    <source>
        <dbReference type="Proteomes" id="UP001363010"/>
    </source>
</evidence>
<comment type="caution">
    <text evidence="4">The sequence shown here is derived from an EMBL/GenBank/DDBJ whole genome shotgun (WGS) entry which is preliminary data.</text>
</comment>
<evidence type="ECO:0000259" key="3">
    <source>
        <dbReference type="PROSITE" id="PS00745"/>
    </source>
</evidence>
<protein>
    <submittedName>
        <fullName evidence="4">Alternative ribosome rescue aminoacyl-tRNA hydrolase ArfB</fullName>
        <ecNumber evidence="4">3.1.1.29</ecNumber>
    </submittedName>
</protein>
<dbReference type="InterPro" id="IPR000352">
    <property type="entry name" value="Pep_chain_release_fac_I"/>
</dbReference>
<dbReference type="EMBL" id="JBBKZV010000038">
    <property type="protein sequence ID" value="MEJ8826668.1"/>
    <property type="molecule type" value="Genomic_DNA"/>
</dbReference>
<dbReference type="PANTHER" id="PTHR47814">
    <property type="entry name" value="PEPTIDYL-TRNA HYDROLASE ARFB"/>
    <property type="match status" value="1"/>
</dbReference>
<dbReference type="SUPFAM" id="SSF75620">
    <property type="entry name" value="Release factor"/>
    <property type="match status" value="1"/>
</dbReference>
<dbReference type="GO" id="GO:0004045">
    <property type="term" value="F:peptidyl-tRNA hydrolase activity"/>
    <property type="evidence" value="ECO:0007669"/>
    <property type="project" value="UniProtKB-EC"/>
</dbReference>
<dbReference type="EC" id="3.1.1.29" evidence="4"/>
<feature type="domain" description="Prokaryotic-type class I peptide chain release factors" evidence="3">
    <location>
        <begin position="19"/>
        <end position="35"/>
    </location>
</feature>
<dbReference type="InterPro" id="IPR045853">
    <property type="entry name" value="Pep_chain_release_fac_I_sf"/>
</dbReference>
<keyword evidence="5" id="KW-1185">Reference proteome</keyword>
<dbReference type="PROSITE" id="PS00745">
    <property type="entry name" value="RF_PROK_I"/>
    <property type="match status" value="1"/>
</dbReference>
<feature type="region of interest" description="Disordered" evidence="2">
    <location>
        <begin position="100"/>
        <end position="135"/>
    </location>
</feature>
<reference evidence="4 5" key="1">
    <citation type="submission" date="2024-03" db="EMBL/GenBank/DDBJ databases">
        <title>Novel species of the genus Variovorax.</title>
        <authorList>
            <person name="Liu Q."/>
            <person name="Xin Y.-H."/>
        </authorList>
    </citation>
    <scope>NUCLEOTIDE SEQUENCE [LARGE SCALE GENOMIC DNA]</scope>
    <source>
        <strain evidence="4 5">KACC 18501</strain>
    </source>
</reference>
<dbReference type="Proteomes" id="UP001363010">
    <property type="component" value="Unassembled WGS sequence"/>
</dbReference>
<evidence type="ECO:0000256" key="2">
    <source>
        <dbReference type="SAM" id="MobiDB-lite"/>
    </source>
</evidence>
<sequence>MALASAQVDEREVEFSAIRAQGAGGQNVNKVSSAVHLRYDIPASSLPEGVKERLLALRDSRITQEGVLVLKAQTHRSQEMNRADALARLQELVDSVATAPRVRRATRPTYGSKQRRLEGKSQRSAIKQLRGPLKD</sequence>
<name>A0ABU8WAW4_9BURK</name>
<dbReference type="PANTHER" id="PTHR47814:SF1">
    <property type="entry name" value="PEPTIDYL-TRNA HYDROLASE ARFB"/>
    <property type="match status" value="1"/>
</dbReference>
<evidence type="ECO:0000313" key="4">
    <source>
        <dbReference type="EMBL" id="MEJ8826668.1"/>
    </source>
</evidence>
<evidence type="ECO:0000256" key="1">
    <source>
        <dbReference type="ARBA" id="ARBA00010835"/>
    </source>
</evidence>
<dbReference type="Gene3D" id="3.30.160.20">
    <property type="match status" value="1"/>
</dbReference>
<accession>A0ABU8WAW4</accession>
<dbReference type="NCBIfam" id="NF006718">
    <property type="entry name" value="PRK09256.1"/>
    <property type="match status" value="1"/>
</dbReference>
<dbReference type="Pfam" id="PF00472">
    <property type="entry name" value="RF-1"/>
    <property type="match status" value="1"/>
</dbReference>
<proteinExistence type="inferred from homology"/>
<keyword evidence="4" id="KW-0378">Hydrolase</keyword>
<gene>
    <name evidence="4" type="primary">arfB</name>
    <name evidence="4" type="ORF">WKW80_32425</name>
</gene>
<dbReference type="RefSeq" id="WP_340367702.1">
    <property type="nucleotide sequence ID" value="NZ_JBBKZV010000038.1"/>
</dbReference>
<organism evidence="4 5">
    <name type="scientific">Variovorax humicola</name>
    <dbReference type="NCBI Taxonomy" id="1769758"/>
    <lineage>
        <taxon>Bacteria</taxon>
        <taxon>Pseudomonadati</taxon>
        <taxon>Pseudomonadota</taxon>
        <taxon>Betaproteobacteria</taxon>
        <taxon>Burkholderiales</taxon>
        <taxon>Comamonadaceae</taxon>
        <taxon>Variovorax</taxon>
    </lineage>
</organism>
<comment type="similarity">
    <text evidence="1">Belongs to the prokaryotic/mitochondrial release factor family.</text>
</comment>